<reference evidence="2" key="1">
    <citation type="submission" date="2012-11" db="EMBL/GenBank/DDBJ databases">
        <authorList>
            <person name="Lucero-Rivera Y.E."/>
            <person name="Tovar-Ramirez D."/>
        </authorList>
    </citation>
    <scope>NUCLEOTIDE SEQUENCE [LARGE SCALE GENOMIC DNA]</scope>
    <source>
        <strain evidence="2">Araruama</strain>
    </source>
</reference>
<evidence type="ECO:0000313" key="2">
    <source>
        <dbReference type="Proteomes" id="UP000189670"/>
    </source>
</evidence>
<dbReference type="PANTHER" id="PTHR30595:SF6">
    <property type="entry name" value="SCHLAFEN ALBA-2 DOMAIN-CONTAINING PROTEIN"/>
    <property type="match status" value="1"/>
</dbReference>
<sequence length="104" mass="11950">MQKAKTRLLSLNHPAPDRLIIESPGKLSNTLTIDAIRQGAKYYRNQILSNFLKEAGYMDLYSMGIPQKIIQLSKDYSGREPDLEESFNTFRVILYPKEQSKGKQ</sequence>
<name>A0A1V1PAQ3_9BACT</name>
<dbReference type="AlphaFoldDB" id="A0A1V1PAQ3"/>
<comment type="caution">
    <text evidence="1">The sequence shown here is derived from an EMBL/GenBank/DDBJ whole genome shotgun (WGS) entry which is preliminary data.</text>
</comment>
<dbReference type="Pfam" id="PF13749">
    <property type="entry name" value="HATPase_c_4"/>
    <property type="match status" value="1"/>
</dbReference>
<dbReference type="EMBL" id="ATBP01000197">
    <property type="protein sequence ID" value="ETR71989.1"/>
    <property type="molecule type" value="Genomic_DNA"/>
</dbReference>
<gene>
    <name evidence="1" type="ORF">OMM_07775</name>
</gene>
<dbReference type="InterPro" id="IPR038475">
    <property type="entry name" value="RecG_C_sf"/>
</dbReference>
<dbReference type="Proteomes" id="UP000189670">
    <property type="component" value="Unassembled WGS sequence"/>
</dbReference>
<proteinExistence type="predicted"/>
<organism evidence="1 2">
    <name type="scientific">Candidatus Magnetoglobus multicellularis str. Araruama</name>
    <dbReference type="NCBI Taxonomy" id="890399"/>
    <lineage>
        <taxon>Bacteria</taxon>
        <taxon>Pseudomonadati</taxon>
        <taxon>Thermodesulfobacteriota</taxon>
        <taxon>Desulfobacteria</taxon>
        <taxon>Desulfobacterales</taxon>
        <taxon>Desulfobacteraceae</taxon>
        <taxon>Candidatus Magnetoglobus</taxon>
    </lineage>
</organism>
<dbReference type="Gene3D" id="3.30.565.60">
    <property type="match status" value="1"/>
</dbReference>
<evidence type="ECO:0000313" key="1">
    <source>
        <dbReference type="EMBL" id="ETR71989.1"/>
    </source>
</evidence>
<accession>A0A1V1PAQ3</accession>
<dbReference type="PANTHER" id="PTHR30595">
    <property type="entry name" value="GLPR-RELATED TRANSCRIPTIONAL REPRESSOR"/>
    <property type="match status" value="1"/>
</dbReference>
<protein>
    <submittedName>
        <fullName evidence="1">Uncharacterized protein</fullName>
    </submittedName>
</protein>